<dbReference type="InterPro" id="IPR034605">
    <property type="entry name" value="PGC-1"/>
</dbReference>
<evidence type="ECO:0000256" key="1">
    <source>
        <dbReference type="ARBA" id="ARBA00004123"/>
    </source>
</evidence>
<keyword evidence="2" id="KW-0597">Phosphoprotein</keyword>
<evidence type="ECO:0000256" key="9">
    <source>
        <dbReference type="SAM" id="MobiDB-lite"/>
    </source>
</evidence>
<protein>
    <submittedName>
        <fullName evidence="12">Peroxisome proliferator-activated receptor gamma coactivator-related protein 1 isoform X1</fullName>
    </submittedName>
</protein>
<dbReference type="InterPro" id="IPR012677">
    <property type="entry name" value="Nucleotide-bd_a/b_plait_sf"/>
</dbReference>
<feature type="compositionally biased region" description="Basic and acidic residues" evidence="9">
    <location>
        <begin position="360"/>
        <end position="371"/>
    </location>
</feature>
<evidence type="ECO:0000256" key="8">
    <source>
        <dbReference type="PROSITE-ProRule" id="PRU00176"/>
    </source>
</evidence>
<feature type="region of interest" description="Disordered" evidence="9">
    <location>
        <begin position="199"/>
        <end position="229"/>
    </location>
</feature>
<feature type="compositionally biased region" description="Polar residues" evidence="9">
    <location>
        <begin position="567"/>
        <end position="583"/>
    </location>
</feature>
<evidence type="ECO:0000256" key="2">
    <source>
        <dbReference type="ARBA" id="ARBA00022553"/>
    </source>
</evidence>
<sequence>MAARWGRGEGTLTLGSMEFFSAGSPLQCHTFSEDEICAGLPDLSMPSLDTGEILGTFQGYVDTSIISIIDDPSSQGEHNGCFEDNELSLLTALTEILDSTDDENVSPFDTITDAELLTLPKDRDNSVLQKFLNLSRSPMEREVFCSDNQLELRTDGNCGIFGKVESHSADENWDVFPICLDNLSPVRCSKSRNMWKSVRNRVPEGPTQQRSDGEEEIIHSSKQDHSSEASREFVNFGIEYSDMVNDSRQPKSKSGQRTPCVVNTEKVTLRDLVKYMHSYCLPTIAAVCVETENEEINEEYLNNSVVLEIMASEDDAAMPLVVQLSEPGFAECGTEVQAEEEKDNVIKDTSPELTGGSKIQADRSGMKHDAASQDNETDMSPRGAPGVRDGELPQQVEPEVDVQEKPIAATLVKQVKVYLHSVKSEVEVGENSLKSEVEVEYKSLSLPMEPEVETEPTFVENKSEIQPEALCQKMELKSQLQETTLKCEPRIEPGANSQATDPEEHGREIPERKVIDVKHHDERRNVDIRNLGFASKQLQNDAKNGQRRGRSKSRLKSKRSFKKKNEGIQNGNKIDDSNLPSKSGSLQEIVESKTKLQKVNQHDSSHAIGPFLQESDFLVKQLEKIKSEMELRSIKACRVKGKARVNMESSLIVNCQDRKAPLETESDPEKSVTNDSVKSCLVTKEAKRPPDHALNNKEQISSVHMVETQVLTNVTSSIDTGPKSSMHQENISNEAVPLAPPKEVGVEIEENDMLSKQPRVEDNLNIMQPAKDTKPKSLSLKEYRMRMQQRKPNAEEKAAKEKIATNKWPSVPEPPTELAEIPCLLVSGSAAGSLLTKPTQTKAAQVVGKICKLEKSEKVLESPTLTPLIINTSGVPPKIVSEVPPKIVSKETNQQKPDDHYSSRSSLGVTVPEIAHCPAPYPPYPIPHTWPCISTQPINFPCLPPLPVVPGIASGCLPNTVQPVSVPPPPVPPIPVSTWLPPPFVPPPPPIGTVPANAYGAQGWGSVLPPLPPYWSTTPVPPVIFNDGALPLQNPARISFPVDATPNTFFQRVDHSRSNTVNINSTDSLLQHEKQKVAFQEEPILAHDLQSRVGSNQNKQVQIVEEQKARNSNASEVKHMGPAEEGKIELLQSTQVNCSSKEEVKINSETSATDNCSIHESVLQNASMKTLPGKVASPKKPVENLAAQSYSTGTDVHALDPKSANNVVYKIMELLKKMSKHSVSAESQTTQGTMDLVPDALKFNPVAPSVVPAKSQHNLEAAVSAKPRANPAAMMVAAAIPSKPQMNLGITMSAAHPFKPLTTTGVKTEAVASPAKLPTTTGVKTEAAALPAKPSTTTGIKTEAAPPSAKPPITTGVKTEATAPPAKPPTTTGVKTKAAAPPGKPPTTKGVKTEAAAPSAKPPTTTGVKTEEMAAPAKPPTTTGVKTEAAVAPAKPPTTTGVKTEAAAPPAKPLTTMGLKTEAAAPAKPPTTTGIKTEAAAPAKPPTTTGVKTEAAAAAAPAKPPTTTGLKTEAAAPAKPPTTTGIKTEAAAPQAKLHTVASVQKATRLKKSRKDIKQDIVNAFISEIGIEASDLTSLLEQFEESEAKEEVCRSQTCGKKLAVGHSELESQGEKKPCNKLLAPELASTAGLTPPATPPHQLWKPLAATSLLGKVKPLNTAPQERTGSSSFTSVKLIEAKSLPQDKLHSRNSLPVVAPIHVGHGDHDYCVIGISQTKRCPDVTLPVAEGAPEQLNTQTGKGTRLNVKHLQTITIKPIMSLKERLQNKVCPKQVTVAGCPSVSANHCSKDASTHRGEHAIRNDCTDQLDHRTSEKSGIELDKSHSESVLLSPESSPCRSDDMGVRRTCNLRGNASVSKRPLRCYRKRRHSPSPQASRWRSRRAHTSRSCSSCSDSDGELSSSSSSSSSSSLSRRSHSRSRSTSSKRRKRYRSRSSCSSRYSSQSSSRSRSKSRGRSSSSSSRCSSRSYSTSYSRSRSRSRSPYSRHYRRHSRRYRFYDSRDSYQREKLYHKERAIEERRVVYVGKIHSRMTRSELKHRFSVFGDVEDCTIHFRETGDNYGFVTYRYTEEAFTALENGHKLQYPGELPFDLCFGGRRQFCKSNYADLDSNKDDFDPAHMRNKFDSLDFDTLLKQAQKSHRR</sequence>
<dbReference type="InterPro" id="IPR000504">
    <property type="entry name" value="RRM_dom"/>
</dbReference>
<feature type="region of interest" description="Disordered" evidence="9">
    <location>
        <begin position="1783"/>
        <end position="1985"/>
    </location>
</feature>
<feature type="compositionally biased region" description="Low complexity" evidence="9">
    <location>
        <begin position="1953"/>
        <end position="1972"/>
    </location>
</feature>
<dbReference type="SUPFAM" id="SSF54928">
    <property type="entry name" value="RNA-binding domain, RBD"/>
    <property type="match status" value="1"/>
</dbReference>
<evidence type="ECO:0000256" key="6">
    <source>
        <dbReference type="ARBA" id="ARBA00023163"/>
    </source>
</evidence>
<dbReference type="GO" id="GO:0003723">
    <property type="term" value="F:RNA binding"/>
    <property type="evidence" value="ECO:0007669"/>
    <property type="project" value="UniProtKB-UniRule"/>
</dbReference>
<feature type="compositionally biased region" description="Low complexity" evidence="9">
    <location>
        <begin position="1931"/>
        <end position="1945"/>
    </location>
</feature>
<feature type="region of interest" description="Disordered" evidence="9">
    <location>
        <begin position="1463"/>
        <end position="1522"/>
    </location>
</feature>
<gene>
    <name evidence="12" type="primary">PPRC1</name>
</gene>
<feature type="compositionally biased region" description="Basic and acidic residues" evidence="9">
    <location>
        <begin position="1785"/>
        <end position="1823"/>
    </location>
</feature>
<dbReference type="InterPro" id="IPR035979">
    <property type="entry name" value="RBD_domain_sf"/>
</dbReference>
<name>A0A6P7Y7L7_9AMPH</name>
<feature type="domain" description="RRM" evidence="10">
    <location>
        <begin position="2017"/>
        <end position="2094"/>
    </location>
</feature>
<dbReference type="GeneID" id="115470020"/>
<organism evidence="11 12">
    <name type="scientific">Microcaecilia unicolor</name>
    <dbReference type="NCBI Taxonomy" id="1415580"/>
    <lineage>
        <taxon>Eukaryota</taxon>
        <taxon>Metazoa</taxon>
        <taxon>Chordata</taxon>
        <taxon>Craniata</taxon>
        <taxon>Vertebrata</taxon>
        <taxon>Euteleostomi</taxon>
        <taxon>Amphibia</taxon>
        <taxon>Gymnophiona</taxon>
        <taxon>Siphonopidae</taxon>
        <taxon>Microcaecilia</taxon>
    </lineage>
</organism>
<dbReference type="KEGG" id="muo:115470020"/>
<evidence type="ECO:0000313" key="11">
    <source>
        <dbReference type="Proteomes" id="UP000515156"/>
    </source>
</evidence>
<keyword evidence="12" id="KW-0675">Receptor</keyword>
<evidence type="ECO:0000259" key="10">
    <source>
        <dbReference type="PROSITE" id="PS50102"/>
    </source>
</evidence>
<keyword evidence="6" id="KW-0804">Transcription</keyword>
<dbReference type="CDD" id="cd12624">
    <property type="entry name" value="RRM_PRC"/>
    <property type="match status" value="1"/>
</dbReference>
<feature type="compositionally biased region" description="Basic residues" evidence="9">
    <location>
        <begin position="545"/>
        <end position="562"/>
    </location>
</feature>
<keyword evidence="4" id="KW-0805">Transcription regulation</keyword>
<keyword evidence="11" id="KW-1185">Reference proteome</keyword>
<feature type="compositionally biased region" description="Low complexity" evidence="9">
    <location>
        <begin position="1358"/>
        <end position="1406"/>
    </location>
</feature>
<dbReference type="PANTHER" id="PTHR15528:SF5">
    <property type="entry name" value="PEROXISOME PROLIFERATOR-ACTIVATED RECEPTOR GAMMA COACTIVATOR-RELATED PROTEIN 1"/>
    <property type="match status" value="1"/>
</dbReference>
<comment type="subcellular location">
    <subcellularLocation>
        <location evidence="1">Nucleus</location>
    </subcellularLocation>
</comment>
<dbReference type="GO" id="GO:0003712">
    <property type="term" value="F:transcription coregulator activity"/>
    <property type="evidence" value="ECO:0007669"/>
    <property type="project" value="InterPro"/>
</dbReference>
<proteinExistence type="predicted"/>
<dbReference type="CTD" id="23082"/>
<feature type="compositionally biased region" description="Basic and acidic residues" evidence="9">
    <location>
        <begin position="216"/>
        <end position="229"/>
    </location>
</feature>
<dbReference type="Proteomes" id="UP000515156">
    <property type="component" value="Chromosome 5"/>
</dbReference>
<feature type="compositionally biased region" description="Low complexity" evidence="9">
    <location>
        <begin position="1425"/>
        <end position="1444"/>
    </location>
</feature>
<dbReference type="FunCoup" id="A0A6P7Y7L7">
    <property type="interactions" value="2958"/>
</dbReference>
<keyword evidence="5" id="KW-0010">Activator</keyword>
<evidence type="ECO:0000256" key="5">
    <source>
        <dbReference type="ARBA" id="ARBA00023159"/>
    </source>
</evidence>
<evidence type="ECO:0000313" key="12">
    <source>
        <dbReference type="RefSeq" id="XP_030058729.1"/>
    </source>
</evidence>
<dbReference type="PANTHER" id="PTHR15528">
    <property type="entry name" value="PEROXISOME PROLIFERATOR ACTIVATED RECEPTOR GAMMA COACTIVATOR 1 PGC-1 -RELATED"/>
    <property type="match status" value="1"/>
</dbReference>
<reference evidence="12" key="1">
    <citation type="submission" date="2025-08" db="UniProtKB">
        <authorList>
            <consortium name="RefSeq"/>
        </authorList>
    </citation>
    <scope>IDENTIFICATION</scope>
</reference>
<dbReference type="InParanoid" id="A0A6P7Y7L7"/>
<feature type="compositionally biased region" description="Basic residues" evidence="9">
    <location>
        <begin position="1857"/>
        <end position="1868"/>
    </location>
</feature>
<feature type="region of interest" description="Disordered" evidence="9">
    <location>
        <begin position="1326"/>
        <end position="1449"/>
    </location>
</feature>
<feature type="compositionally biased region" description="Low complexity" evidence="9">
    <location>
        <begin position="1884"/>
        <end position="1910"/>
    </location>
</feature>
<dbReference type="OrthoDB" id="10047851at2759"/>
<keyword evidence="7" id="KW-0539">Nucleus</keyword>
<dbReference type="RefSeq" id="XP_030058729.1">
    <property type="nucleotide sequence ID" value="XM_030202869.1"/>
</dbReference>
<feature type="region of interest" description="Disordered" evidence="9">
    <location>
        <begin position="485"/>
        <end position="583"/>
    </location>
</feature>
<feature type="compositionally biased region" description="Basic and acidic residues" evidence="9">
    <location>
        <begin position="502"/>
        <end position="527"/>
    </location>
</feature>
<feature type="compositionally biased region" description="Basic residues" evidence="9">
    <location>
        <begin position="1973"/>
        <end position="1985"/>
    </location>
</feature>
<feature type="compositionally biased region" description="Basic residues" evidence="9">
    <location>
        <begin position="1911"/>
        <end position="1930"/>
    </location>
</feature>
<evidence type="ECO:0000256" key="3">
    <source>
        <dbReference type="ARBA" id="ARBA00022884"/>
    </source>
</evidence>
<dbReference type="PROSITE" id="PS50102">
    <property type="entry name" value="RRM"/>
    <property type="match status" value="1"/>
</dbReference>
<dbReference type="SMART" id="SM00360">
    <property type="entry name" value="RRM"/>
    <property type="match status" value="1"/>
</dbReference>
<feature type="compositionally biased region" description="Low complexity" evidence="9">
    <location>
        <begin position="1824"/>
        <end position="1834"/>
    </location>
</feature>
<dbReference type="GO" id="GO:0005634">
    <property type="term" value="C:nucleus"/>
    <property type="evidence" value="ECO:0007669"/>
    <property type="project" value="UniProtKB-SubCell"/>
</dbReference>
<keyword evidence="3 8" id="KW-0694">RNA-binding</keyword>
<dbReference type="GO" id="GO:0045944">
    <property type="term" value="P:positive regulation of transcription by RNA polymerase II"/>
    <property type="evidence" value="ECO:0007669"/>
    <property type="project" value="TreeGrafter"/>
</dbReference>
<dbReference type="Gene3D" id="3.30.70.330">
    <property type="match status" value="1"/>
</dbReference>
<accession>A0A6P7Y7L7</accession>
<dbReference type="Pfam" id="PF00076">
    <property type="entry name" value="RRM_1"/>
    <property type="match status" value="1"/>
</dbReference>
<dbReference type="InterPro" id="IPR034834">
    <property type="entry name" value="PRC_RRM"/>
</dbReference>
<evidence type="ECO:0000256" key="4">
    <source>
        <dbReference type="ARBA" id="ARBA00023015"/>
    </source>
</evidence>
<feature type="region of interest" description="Disordered" evidence="9">
    <location>
        <begin position="348"/>
        <end position="389"/>
    </location>
</feature>
<evidence type="ECO:0000256" key="7">
    <source>
        <dbReference type="ARBA" id="ARBA00023242"/>
    </source>
</evidence>